<evidence type="ECO:0000256" key="6">
    <source>
        <dbReference type="ARBA" id="ARBA00022813"/>
    </source>
</evidence>
<evidence type="ECO:0000313" key="16">
    <source>
        <dbReference type="EMBL" id="MDC7226075.1"/>
    </source>
</evidence>
<keyword evidence="5 12" id="KW-0378">Hydrolase</keyword>
<gene>
    <name evidence="12 16" type="primary">lexA</name>
    <name evidence="16" type="ORF">PQJ61_04850</name>
</gene>
<dbReference type="InterPro" id="IPR006199">
    <property type="entry name" value="LexA_DNA-bd_dom"/>
</dbReference>
<keyword evidence="11 12" id="KW-0742">SOS response</keyword>
<evidence type="ECO:0000256" key="8">
    <source>
        <dbReference type="ARBA" id="ARBA00023125"/>
    </source>
</evidence>
<dbReference type="InterPro" id="IPR036286">
    <property type="entry name" value="LexA/Signal_pep-like_sf"/>
</dbReference>
<evidence type="ECO:0000256" key="5">
    <source>
        <dbReference type="ARBA" id="ARBA00022801"/>
    </source>
</evidence>
<proteinExistence type="inferred from homology"/>
<keyword evidence="3 12" id="KW-0235">DNA replication</keyword>
<comment type="caution">
    <text evidence="12">Lacks conserved residue(s) required for the propagation of feature annotation.</text>
</comment>
<comment type="similarity">
    <text evidence="1 12 13">Belongs to the peptidase S24 family.</text>
</comment>
<evidence type="ECO:0000256" key="12">
    <source>
        <dbReference type="HAMAP-Rule" id="MF_00015"/>
    </source>
</evidence>
<keyword evidence="10 12" id="KW-0234">DNA repair</keyword>
<organism evidence="16 17">
    <name type="scientific">Candidatus Thalassospirochaeta sargassi</name>
    <dbReference type="NCBI Taxonomy" id="3119039"/>
    <lineage>
        <taxon>Bacteria</taxon>
        <taxon>Pseudomonadati</taxon>
        <taxon>Spirochaetota</taxon>
        <taxon>Spirochaetia</taxon>
        <taxon>Spirochaetales</taxon>
        <taxon>Spirochaetaceae</taxon>
        <taxon>Candidatus Thalassospirochaeta</taxon>
    </lineage>
</organism>
<dbReference type="GO" id="GO:0006260">
    <property type="term" value="P:DNA replication"/>
    <property type="evidence" value="ECO:0007669"/>
    <property type="project" value="UniProtKB-UniRule"/>
</dbReference>
<evidence type="ECO:0000313" key="17">
    <source>
        <dbReference type="Proteomes" id="UP001221217"/>
    </source>
</evidence>
<dbReference type="GO" id="GO:0003677">
    <property type="term" value="F:DNA binding"/>
    <property type="evidence" value="ECO:0007669"/>
    <property type="project" value="UniProtKB-UniRule"/>
</dbReference>
<feature type="active site" description="For autocatalytic cleavage activity" evidence="12">
    <location>
        <position position="162"/>
    </location>
</feature>
<evidence type="ECO:0000256" key="11">
    <source>
        <dbReference type="ARBA" id="ARBA00023236"/>
    </source>
</evidence>
<evidence type="ECO:0000256" key="13">
    <source>
        <dbReference type="RuleBase" id="RU003991"/>
    </source>
</evidence>
<evidence type="ECO:0000256" key="1">
    <source>
        <dbReference type="ARBA" id="ARBA00007484"/>
    </source>
</evidence>
<comment type="catalytic activity">
    <reaction evidence="12">
        <text>Hydrolysis of Ala-|-Gly bond in repressor LexA.</text>
        <dbReference type="EC" id="3.4.21.88"/>
    </reaction>
</comment>
<dbReference type="FunFam" id="2.10.109.10:FF:000001">
    <property type="entry name" value="LexA repressor"/>
    <property type="match status" value="1"/>
</dbReference>
<dbReference type="HAMAP" id="MF_00015">
    <property type="entry name" value="LexA"/>
    <property type="match status" value="1"/>
</dbReference>
<sequence length="202" mass="22897">MKELTKRQEETLDYIRSYIEQHKYPPTIREMAASFSISVKGAYDHIKALEKKGRIKCDGNRSRTIEILDQKTPAEPETLEVPILGKVAAGKPLFAEENFEGTINMPVARLGKGTFFALHVAGDSMQDIGILDGDTAIFKQRNTADNGDIVVAMINEEAYTLKRFYREKNRIKLKAENPVYPPIYTQNVKVLGKLKCIVRDYD</sequence>
<evidence type="ECO:0000256" key="4">
    <source>
        <dbReference type="ARBA" id="ARBA00022763"/>
    </source>
</evidence>
<dbReference type="GO" id="GO:0009432">
    <property type="term" value="P:SOS response"/>
    <property type="evidence" value="ECO:0007669"/>
    <property type="project" value="UniProtKB-UniRule"/>
</dbReference>
<evidence type="ECO:0000256" key="10">
    <source>
        <dbReference type="ARBA" id="ARBA00023204"/>
    </source>
</evidence>
<dbReference type="AlphaFoldDB" id="A0AAJ1IB86"/>
<reference evidence="16 17" key="1">
    <citation type="submission" date="2022-12" db="EMBL/GenBank/DDBJ databases">
        <title>Metagenome assembled genome from gulf of manar.</title>
        <authorList>
            <person name="Kohli P."/>
            <person name="Pk S."/>
            <person name="Venkata Ramana C."/>
            <person name="Sasikala C."/>
        </authorList>
    </citation>
    <scope>NUCLEOTIDE SEQUENCE [LARGE SCALE GENOMIC DNA]</scope>
    <source>
        <strain evidence="16">JB008</strain>
    </source>
</reference>
<dbReference type="EC" id="3.4.21.88" evidence="12"/>
<dbReference type="Gene3D" id="2.10.109.10">
    <property type="entry name" value="Umud Fragment, subunit A"/>
    <property type="match status" value="1"/>
</dbReference>
<keyword evidence="2 12" id="KW-0678">Repressor</keyword>
<dbReference type="Pfam" id="PF01726">
    <property type="entry name" value="LexA_DNA_bind"/>
    <property type="match status" value="1"/>
</dbReference>
<feature type="domain" description="LexA repressor DNA-binding" evidence="15">
    <location>
        <begin position="1"/>
        <end position="64"/>
    </location>
</feature>
<dbReference type="InterPro" id="IPR039418">
    <property type="entry name" value="LexA-like"/>
</dbReference>
<dbReference type="GO" id="GO:0004252">
    <property type="term" value="F:serine-type endopeptidase activity"/>
    <property type="evidence" value="ECO:0007669"/>
    <property type="project" value="UniProtKB-UniRule"/>
</dbReference>
<accession>A0AAJ1IB86</accession>
<dbReference type="GO" id="GO:0045892">
    <property type="term" value="P:negative regulation of DNA-templated transcription"/>
    <property type="evidence" value="ECO:0007669"/>
    <property type="project" value="UniProtKB-UniRule"/>
</dbReference>
<dbReference type="SUPFAM" id="SSF51306">
    <property type="entry name" value="LexA/Signal peptidase"/>
    <property type="match status" value="1"/>
</dbReference>
<dbReference type="CDD" id="cd06529">
    <property type="entry name" value="S24_LexA-like"/>
    <property type="match status" value="1"/>
</dbReference>
<dbReference type="InterPro" id="IPR006197">
    <property type="entry name" value="Peptidase_S24_LexA"/>
</dbReference>
<dbReference type="SUPFAM" id="SSF46785">
    <property type="entry name" value="Winged helix' DNA-binding domain"/>
    <property type="match status" value="1"/>
</dbReference>
<dbReference type="InterPro" id="IPR006200">
    <property type="entry name" value="LexA"/>
</dbReference>
<comment type="caution">
    <text evidence="16">The sequence shown here is derived from an EMBL/GenBank/DDBJ whole genome shotgun (WGS) entry which is preliminary data.</text>
</comment>
<comment type="function">
    <text evidence="12">Represses a number of genes involved in the response to DNA damage (SOS response), including recA and lexA. In the presence of single-stranded DNA, RecA interacts with LexA causing an autocatalytic cleavage which disrupts the DNA-binding part of LexA, leading to derepression of the SOS regulon and eventually DNA repair.</text>
</comment>
<dbReference type="EMBL" id="JAQQAL010000011">
    <property type="protein sequence ID" value="MDC7226075.1"/>
    <property type="molecule type" value="Genomic_DNA"/>
</dbReference>
<name>A0AAJ1IB86_9SPIO</name>
<dbReference type="InterPro" id="IPR050077">
    <property type="entry name" value="LexA_repressor"/>
</dbReference>
<dbReference type="InterPro" id="IPR036388">
    <property type="entry name" value="WH-like_DNA-bd_sf"/>
</dbReference>
<dbReference type="InterPro" id="IPR036390">
    <property type="entry name" value="WH_DNA-bd_sf"/>
</dbReference>
<comment type="subunit">
    <text evidence="12">Homodimer.</text>
</comment>
<keyword evidence="6 12" id="KW-0068">Autocatalytic cleavage</keyword>
<keyword evidence="7 12" id="KW-0805">Transcription regulation</keyword>
<evidence type="ECO:0000256" key="7">
    <source>
        <dbReference type="ARBA" id="ARBA00023015"/>
    </source>
</evidence>
<keyword evidence="8 12" id="KW-0238">DNA-binding</keyword>
<feature type="domain" description="Peptidase S24/S26A/S26B/S26C" evidence="14">
    <location>
        <begin position="82"/>
        <end position="194"/>
    </location>
</feature>
<feature type="site" description="Cleavage; by autolysis" evidence="12">
    <location>
        <begin position="89"/>
        <end position="90"/>
    </location>
</feature>
<dbReference type="PANTHER" id="PTHR33516">
    <property type="entry name" value="LEXA REPRESSOR"/>
    <property type="match status" value="1"/>
</dbReference>
<dbReference type="PANTHER" id="PTHR33516:SF2">
    <property type="entry name" value="LEXA REPRESSOR-RELATED"/>
    <property type="match status" value="1"/>
</dbReference>
<feature type="active site" description="For autocatalytic cleavage activity" evidence="12">
    <location>
        <position position="124"/>
    </location>
</feature>
<protein>
    <recommendedName>
        <fullName evidence="12">LexA repressor</fullName>
        <ecNumber evidence="12">3.4.21.88</ecNumber>
    </recommendedName>
</protein>
<dbReference type="PRINTS" id="PR00726">
    <property type="entry name" value="LEXASERPTASE"/>
</dbReference>
<evidence type="ECO:0000256" key="2">
    <source>
        <dbReference type="ARBA" id="ARBA00022491"/>
    </source>
</evidence>
<evidence type="ECO:0000259" key="14">
    <source>
        <dbReference type="Pfam" id="PF00717"/>
    </source>
</evidence>
<evidence type="ECO:0000256" key="3">
    <source>
        <dbReference type="ARBA" id="ARBA00022705"/>
    </source>
</evidence>
<dbReference type="Gene3D" id="1.10.10.10">
    <property type="entry name" value="Winged helix-like DNA-binding domain superfamily/Winged helix DNA-binding domain"/>
    <property type="match status" value="1"/>
</dbReference>
<keyword evidence="4 12" id="KW-0227">DNA damage</keyword>
<dbReference type="Pfam" id="PF00717">
    <property type="entry name" value="Peptidase_S24"/>
    <property type="match status" value="1"/>
</dbReference>
<dbReference type="NCBIfam" id="TIGR00498">
    <property type="entry name" value="lexA"/>
    <property type="match status" value="1"/>
</dbReference>
<dbReference type="Proteomes" id="UP001221217">
    <property type="component" value="Unassembled WGS sequence"/>
</dbReference>
<keyword evidence="9 12" id="KW-0804">Transcription</keyword>
<evidence type="ECO:0000259" key="15">
    <source>
        <dbReference type="Pfam" id="PF01726"/>
    </source>
</evidence>
<dbReference type="InterPro" id="IPR015927">
    <property type="entry name" value="Peptidase_S24_S26A/B/C"/>
</dbReference>
<dbReference type="GO" id="GO:0006508">
    <property type="term" value="P:proteolysis"/>
    <property type="evidence" value="ECO:0007669"/>
    <property type="project" value="InterPro"/>
</dbReference>
<evidence type="ECO:0000256" key="9">
    <source>
        <dbReference type="ARBA" id="ARBA00023163"/>
    </source>
</evidence>
<dbReference type="GO" id="GO:0006281">
    <property type="term" value="P:DNA repair"/>
    <property type="evidence" value="ECO:0007669"/>
    <property type="project" value="UniProtKB-UniRule"/>
</dbReference>